<evidence type="ECO:0000256" key="9">
    <source>
        <dbReference type="ARBA" id="ARBA00022833"/>
    </source>
</evidence>
<dbReference type="GO" id="GO:0000712">
    <property type="term" value="P:resolution of meiotic recombination intermediates"/>
    <property type="evidence" value="ECO:0007669"/>
    <property type="project" value="TreeGrafter"/>
</dbReference>
<dbReference type="GO" id="GO:0090656">
    <property type="term" value="P:t-circle formation"/>
    <property type="evidence" value="ECO:0007669"/>
    <property type="project" value="UniProtKB-ARBA"/>
</dbReference>
<feature type="compositionally biased region" description="Low complexity" evidence="17">
    <location>
        <begin position="1679"/>
        <end position="1691"/>
    </location>
</feature>
<dbReference type="PROSITE" id="PS50097">
    <property type="entry name" value="BTB"/>
    <property type="match status" value="1"/>
</dbReference>
<dbReference type="GO" id="GO:0033557">
    <property type="term" value="C:Slx1-Slx4 complex"/>
    <property type="evidence" value="ECO:0007669"/>
    <property type="project" value="TreeGrafter"/>
</dbReference>
<evidence type="ECO:0000313" key="19">
    <source>
        <dbReference type="EMBL" id="AFO93768.1"/>
    </source>
</evidence>
<sequence length="1751" mass="193972">MLPKDGTEAGGKKLKSISTNHTTKPKVKGNPLSRERKRINGNKFVTKEEGSKSHQARLTLSIEGTASPPCNSLQQIICQSAPTSTCEDVAGTKMFANKDCLTASAQTSSSSVSIVTANKGETSKAIPRVKDLVLQNMQQFKRKKPVQYSNNQKQQQEEDNQSPHASDTHADRDEGEIDSCQHNIDSDASLALAMQQDMTAEAAANVCPIWENGFFFCVICQKDLSSMNSIRRAQHINRCLDDEEERRVSAPAVPECPICGKHFNTSNSRATHLKRCAVRMEVPPQLLLQAVQRQNSNAFDSSAPLASLQPGKAKRKASGKGKEPSKKCKTTRNQPVDEDTMVAMALSASLLEQRNVDIQPHNTIKEVAATGLDKRSRRKRKEAVPPLLVVQDSEVALKHIQHRMAMLLSEQMDLASTPPLPASRFCEDGILWQTWYLPSNQDTTRQGSLWHCSALFGDWDSTLYYTSDLVPPIIPWKPQQEFQLGERQKVPSTMVSKDLLGLTSETTRNEPDLSGARGDIETEKGLMSRSQQDHQALSDLMDLAGEGLTMTQWNDGMDGKPDSHAKEKDGSESTFDEITPSGFVPAQTERSSGNTPQHMQSLRKLTADFGGMVNNPHLSDVQFQVDNGEVVYAHLFVLYARSPQLVQTVHDDGFLVEEDAAPLTRRLLLPEVTAQAVCAFLQYLYTASATVTPNTLSEVRHLAVRFSVNELVRMCEACSPEDEDVRSQSGNNLCSEAEDGKYGGRLENFQELLRSMWLDEVEKPAFEPRSIESEDEEKVIEKVEDSELEELYEFAATQRRIERDSFRGDIAQETEGPHPKTSILENEADYGMRRESKQIMKEQSIEWETVTNCESLVRERKQLSSECCLETEEMSQQQEVKAPQLENLHNHSLKQDMVLDDSYDSLFSEPADVSLGSQHGVTVEGKPDNVTERCERIATNAQTSFSPSAKSSPNCSEKKLSPSCDLKSPFAAPYVCDLPIVGLSPPRKVSSQITPDKHLSSILAIEDAPKVASETLPHFSVDSNQQLSLKNAMFDCPRDLQELEAYESPECSRGELSSPLKSASVRAPCLDILSGHDLKTSILENEANENDYKQLSPISIGSSFSAPDSKSNDIVLLIDSDEEMEVEKSYASESSSLNTILLPFYDFKGAGGSGMDRSPVCEHVSTTEPVKTSNFVILNEQNSKDDRSPSKSSDETQNNCVLELPPNSVSEKFFNYQKQDKANKSELDLILSSESEHNNGDTTMETSWLVPATPPPTRIRHSSTQTQNSQFLQNQSIIKSELFENSIEDEMSLSQSVGAAQRAFKLATTSKSPEKVKGIGGMEDSLESSSFNRSLDVSLMSSPIPPTQYSNGCIDLETSLETSPSEQAKRPVGSLQCSEERQMADTSVIEVKDTEEELPRGEPDASLLFIDEPPIPFDYEYWKPDDYPQSVEDESIDNEGGRVGKRTNTAFHSSQHQTIDKELQPTTSTGIQSSTPLQGKPQPRILFEFHDVNNGKKDALSGGKHASVFDSKIWDDWDEEEELPEVLPSLSQRLPGIEKDITVTNKYGNMHQSPAINRMKTQLPVVPITPEPPYSEMPTPNLKKELKRFGVRPLVKRKMILKLKEIYKYTHQVIASGTDCNTEQGHTHTVTSACLTQPGPIPANKAKAASRNYLQPVSMRTSQVKHISKTQKKPVSGAKSKTTSTSQSKTNSKSKGKQCVRDVHRAKVKSPIKSAIHNEEVVSDRDQLSSSQGSSSSAAGSEDAFRSQQWV</sequence>
<evidence type="ECO:0000256" key="15">
    <source>
        <dbReference type="ARBA" id="ARBA00064578"/>
    </source>
</evidence>
<dbReference type="InterPro" id="IPR011333">
    <property type="entry name" value="SKP1/BTB/POZ_sf"/>
</dbReference>
<organism evidence="19">
    <name type="scientific">Callorhinchus milii</name>
    <name type="common">Ghost shark</name>
    <dbReference type="NCBI Taxonomy" id="7868"/>
    <lineage>
        <taxon>Eukaryota</taxon>
        <taxon>Metazoa</taxon>
        <taxon>Chordata</taxon>
        <taxon>Craniata</taxon>
        <taxon>Vertebrata</taxon>
        <taxon>Chondrichthyes</taxon>
        <taxon>Holocephali</taxon>
        <taxon>Chimaeriformes</taxon>
        <taxon>Callorhinchidae</taxon>
        <taxon>Callorhinchus</taxon>
    </lineage>
</organism>
<dbReference type="PANTHER" id="PTHR21541:SF3">
    <property type="entry name" value="STRUCTURE-SPECIFIC ENDONUCLEASE SUBUNIT SLX4"/>
    <property type="match status" value="1"/>
</dbReference>
<feature type="compositionally biased region" description="Basic and acidic residues" evidence="17">
    <location>
        <begin position="1"/>
        <end position="11"/>
    </location>
</feature>
<keyword evidence="9" id="KW-0862">Zinc</keyword>
<proteinExistence type="evidence at transcript level"/>
<evidence type="ECO:0000256" key="5">
    <source>
        <dbReference type="ARBA" id="ARBA00022723"/>
    </source>
</evidence>
<protein>
    <recommendedName>
        <fullName evidence="14">Structure-specific endonuclease subunit SLX4</fullName>
    </recommendedName>
    <alternativeName>
        <fullName evidence="16">BTB/POZ domain-containing protein 12</fullName>
    </alternativeName>
</protein>
<evidence type="ECO:0000256" key="11">
    <source>
        <dbReference type="ARBA" id="ARBA00023172"/>
    </source>
</evidence>
<evidence type="ECO:0000256" key="16">
    <source>
        <dbReference type="ARBA" id="ARBA00076095"/>
    </source>
</evidence>
<dbReference type="GO" id="GO:0008270">
    <property type="term" value="F:zinc ion binding"/>
    <property type="evidence" value="ECO:0007669"/>
    <property type="project" value="UniProtKB-KW"/>
</dbReference>
<feature type="region of interest" description="Disordered" evidence="17">
    <location>
        <begin position="1174"/>
        <end position="1201"/>
    </location>
</feature>
<evidence type="ECO:0000256" key="14">
    <source>
        <dbReference type="ARBA" id="ARBA00029496"/>
    </source>
</evidence>
<keyword evidence="4" id="KW-0597">Phosphoprotein</keyword>
<feature type="compositionally biased region" description="Basic and acidic residues" evidence="17">
    <location>
        <begin position="557"/>
        <end position="571"/>
    </location>
</feature>
<comment type="subunit">
    <text evidence="15">Forms a heterodimer with SLX1A/GIYD1. Interacts with ERCC4/XPF; catalytic subunit of the ERCC4-ERCC1 endonuclease. Interacts with MUS81; catalytic subunit of the MUS81-EME1 endonuclease. Interacts with MSH2; component of the MSH2-MSH3 mismatch repair complex. Interacts with TERF2-TERF2IP. Interacts with PLK1 and SLX4IP.</text>
</comment>
<feature type="compositionally biased region" description="Basic and acidic residues" evidence="17">
    <location>
        <begin position="1182"/>
        <end position="1194"/>
    </location>
</feature>
<comment type="similarity">
    <text evidence="2">Belongs to the SLX4 family.</text>
</comment>
<keyword evidence="5" id="KW-0479">Metal-binding</keyword>
<dbReference type="GO" id="GO:0032206">
    <property type="term" value="P:positive regulation of telomere maintenance"/>
    <property type="evidence" value="ECO:0007669"/>
    <property type="project" value="UniProtKB-ARBA"/>
</dbReference>
<feature type="region of interest" description="Disordered" evidence="17">
    <location>
        <begin position="1"/>
        <end position="36"/>
    </location>
</feature>
<evidence type="ECO:0000256" key="3">
    <source>
        <dbReference type="ARBA" id="ARBA00022499"/>
    </source>
</evidence>
<evidence type="ECO:0000256" key="10">
    <source>
        <dbReference type="ARBA" id="ARBA00022843"/>
    </source>
</evidence>
<evidence type="ECO:0000256" key="1">
    <source>
        <dbReference type="ARBA" id="ARBA00004123"/>
    </source>
</evidence>
<evidence type="ECO:0000256" key="2">
    <source>
        <dbReference type="ARBA" id="ARBA00006661"/>
    </source>
</evidence>
<evidence type="ECO:0000256" key="13">
    <source>
        <dbReference type="ARBA" id="ARBA00023242"/>
    </source>
</evidence>
<feature type="compositionally biased region" description="Polar residues" evidence="17">
    <location>
        <begin position="1464"/>
        <end position="1477"/>
    </location>
</feature>
<dbReference type="SMART" id="SM00225">
    <property type="entry name" value="BTB"/>
    <property type="match status" value="1"/>
</dbReference>
<evidence type="ECO:0000256" key="12">
    <source>
        <dbReference type="ARBA" id="ARBA00023204"/>
    </source>
</evidence>
<feature type="compositionally biased region" description="Basic and acidic residues" evidence="17">
    <location>
        <begin position="1716"/>
        <end position="1727"/>
    </location>
</feature>
<dbReference type="GO" id="GO:0006281">
    <property type="term" value="P:DNA repair"/>
    <property type="evidence" value="ECO:0007669"/>
    <property type="project" value="UniProtKB-KW"/>
</dbReference>
<keyword evidence="6" id="KW-0677">Repeat</keyword>
<accession>V9K7N8</accession>
<feature type="compositionally biased region" description="Polar residues" evidence="17">
    <location>
        <begin position="1652"/>
        <end position="1665"/>
    </location>
</feature>
<dbReference type="FunFam" id="3.30.710.10:FF:000116">
    <property type="entry name" value="SLX4 structure-specific endonuclease subunit"/>
    <property type="match status" value="1"/>
</dbReference>
<evidence type="ECO:0000256" key="4">
    <source>
        <dbReference type="ARBA" id="ARBA00022553"/>
    </source>
</evidence>
<keyword evidence="7" id="KW-0227">DNA damage</keyword>
<feature type="domain" description="BTB" evidence="18">
    <location>
        <begin position="619"/>
        <end position="693"/>
    </location>
</feature>
<keyword evidence="8" id="KW-0863">Zinc-finger</keyword>
<keyword evidence="13" id="KW-0539">Nucleus</keyword>
<name>V9K7N8_CALMI</name>
<dbReference type="InterPro" id="IPR000210">
    <property type="entry name" value="BTB/POZ_dom"/>
</dbReference>
<evidence type="ECO:0000256" key="17">
    <source>
        <dbReference type="SAM" id="MobiDB-lite"/>
    </source>
</evidence>
<evidence type="ECO:0000256" key="8">
    <source>
        <dbReference type="ARBA" id="ARBA00022771"/>
    </source>
</evidence>
<keyword evidence="12" id="KW-0234">DNA repair</keyword>
<dbReference type="Pfam" id="PF00651">
    <property type="entry name" value="BTB"/>
    <property type="match status" value="1"/>
</dbReference>
<evidence type="ECO:0000259" key="18">
    <source>
        <dbReference type="PROSITE" id="PS50097"/>
    </source>
</evidence>
<dbReference type="PANTHER" id="PTHR21541">
    <property type="entry name" value="BTB POZ DOMAIN CONTAINING 12"/>
    <property type="match status" value="1"/>
</dbReference>
<feature type="compositionally biased region" description="Polar residues" evidence="17">
    <location>
        <begin position="1446"/>
        <end position="1457"/>
    </location>
</feature>
<feature type="region of interest" description="Disordered" evidence="17">
    <location>
        <begin position="1431"/>
        <end position="1482"/>
    </location>
</feature>
<dbReference type="Gene3D" id="3.30.710.10">
    <property type="entry name" value="Potassium Channel Kv1.1, Chain A"/>
    <property type="match status" value="1"/>
</dbReference>
<comment type="subcellular location">
    <subcellularLocation>
        <location evidence="1">Nucleus</location>
    </subcellularLocation>
</comment>
<feature type="region of interest" description="Disordered" evidence="17">
    <location>
        <begin position="550"/>
        <end position="597"/>
    </location>
</feature>
<reference evidence="19" key="1">
    <citation type="journal article" date="2014" name="Nature">
        <title>Elephant shark genome provides unique insights into gnathostome evolution.</title>
        <authorList>
            <consortium name="International Elephant Shark Genome Sequencing Consortium"/>
            <person name="Venkatesh B."/>
            <person name="Lee A.P."/>
            <person name="Ravi V."/>
            <person name="Maurya A.K."/>
            <person name="Lian M.M."/>
            <person name="Swann J.B."/>
            <person name="Ohta Y."/>
            <person name="Flajnik M.F."/>
            <person name="Sutoh Y."/>
            <person name="Kasahara M."/>
            <person name="Hoon S."/>
            <person name="Gangu V."/>
            <person name="Roy S.W."/>
            <person name="Irimia M."/>
            <person name="Korzh V."/>
            <person name="Kondrychyn I."/>
            <person name="Lim Z.W."/>
            <person name="Tay B.H."/>
            <person name="Tohari S."/>
            <person name="Kong K.W."/>
            <person name="Ho S."/>
            <person name="Lorente-Galdos B."/>
            <person name="Quilez J."/>
            <person name="Marques-Bonet T."/>
            <person name="Raney B.J."/>
            <person name="Ingham P.W."/>
            <person name="Tay A."/>
            <person name="Hillier L.W."/>
            <person name="Minx P."/>
            <person name="Boehm T."/>
            <person name="Wilson R.K."/>
            <person name="Brenner S."/>
            <person name="Warren W.C."/>
        </authorList>
    </citation>
    <scope>NUCLEOTIDE SEQUENCE</scope>
    <source>
        <tissue evidence="19">Testis</tissue>
    </source>
</reference>
<evidence type="ECO:0000256" key="6">
    <source>
        <dbReference type="ARBA" id="ARBA00022737"/>
    </source>
</evidence>
<feature type="region of interest" description="Disordered" evidence="17">
    <location>
        <begin position="1361"/>
        <end position="1384"/>
    </location>
</feature>
<feature type="region of interest" description="Disordered" evidence="17">
    <location>
        <begin position="1651"/>
        <end position="1751"/>
    </location>
</feature>
<dbReference type="SUPFAM" id="SSF54695">
    <property type="entry name" value="POZ domain"/>
    <property type="match status" value="1"/>
</dbReference>
<evidence type="ECO:0000256" key="7">
    <source>
        <dbReference type="ARBA" id="ARBA00022763"/>
    </source>
</evidence>
<feature type="compositionally biased region" description="Low complexity" evidence="17">
    <location>
        <begin position="1729"/>
        <end position="1741"/>
    </location>
</feature>
<keyword evidence="11" id="KW-0233">DNA recombination</keyword>
<keyword evidence="3" id="KW-1017">Isopeptide bond</keyword>
<feature type="compositionally biased region" description="Polar residues" evidence="17">
    <location>
        <begin position="588"/>
        <end position="597"/>
    </location>
</feature>
<dbReference type="CDD" id="cd22999">
    <property type="entry name" value="SAP_SLX4"/>
    <property type="match status" value="1"/>
</dbReference>
<feature type="region of interest" description="Disordered" evidence="17">
    <location>
        <begin position="299"/>
        <end position="336"/>
    </location>
</feature>
<keyword evidence="10" id="KW-0832">Ubl conjugation</keyword>
<dbReference type="EMBL" id="JW861251">
    <property type="protein sequence ID" value="AFO93768.1"/>
    <property type="molecule type" value="mRNA"/>
</dbReference>
<feature type="region of interest" description="Disordered" evidence="17">
    <location>
        <begin position="142"/>
        <end position="174"/>
    </location>
</feature>